<feature type="transmembrane region" description="Helical" evidence="1">
    <location>
        <begin position="61"/>
        <end position="78"/>
    </location>
</feature>
<dbReference type="EMBL" id="CZAU01000032">
    <property type="protein sequence ID" value="CUP97649.1"/>
    <property type="molecule type" value="Genomic_DNA"/>
</dbReference>
<accession>A0A174SSX0</accession>
<proteinExistence type="predicted"/>
<feature type="transmembrane region" description="Helical" evidence="1">
    <location>
        <begin position="242"/>
        <end position="259"/>
    </location>
</feature>
<keyword evidence="1" id="KW-1133">Transmembrane helix</keyword>
<dbReference type="EMBL" id="CP132968">
    <property type="protein sequence ID" value="WMD17950.1"/>
    <property type="molecule type" value="Genomic_DNA"/>
</dbReference>
<dbReference type="RefSeq" id="WP_055161463.1">
    <property type="nucleotide sequence ID" value="NZ_CP132968.1"/>
</dbReference>
<organism evidence="2 4">
    <name type="scientific">Anaerostipes hadrus</name>
    <dbReference type="NCBI Taxonomy" id="649756"/>
    <lineage>
        <taxon>Bacteria</taxon>
        <taxon>Bacillati</taxon>
        <taxon>Bacillota</taxon>
        <taxon>Clostridia</taxon>
        <taxon>Lachnospirales</taxon>
        <taxon>Lachnospiraceae</taxon>
        <taxon>Anaerostipes</taxon>
    </lineage>
</organism>
<dbReference type="AlphaFoldDB" id="A0A174SSX0"/>
<reference evidence="3" key="2">
    <citation type="submission" date="2023-08" db="EMBL/GenBank/DDBJ databases">
        <title>Complete Genome Sequences of butyrate producing Anaerostipes hadrus strains BA1 and GIF7 isolated from the terminal ileum of a healthy lean male.</title>
        <authorList>
            <person name="Low A."/>
            <person name="Sheludchenko M."/>
            <person name="Cheng H.E."/>
            <person name="Koh X.Q."/>
            <person name="Lee J."/>
        </authorList>
    </citation>
    <scope>NUCLEOTIDE SEQUENCE</scope>
    <source>
        <strain evidence="3">BA1</strain>
    </source>
</reference>
<reference evidence="2 4" key="1">
    <citation type="submission" date="2015-09" db="EMBL/GenBank/DDBJ databases">
        <authorList>
            <consortium name="Pathogen Informatics"/>
        </authorList>
    </citation>
    <scope>NUCLEOTIDE SEQUENCE [LARGE SCALE GENOMIC DNA]</scope>
    <source>
        <strain evidence="2 4">2789STDY5834908</strain>
    </source>
</reference>
<gene>
    <name evidence="2" type="ORF">ERS852520_02702</name>
    <name evidence="3" type="ORF">RBI15_11470</name>
</gene>
<feature type="transmembrane region" description="Helical" evidence="1">
    <location>
        <begin position="185"/>
        <end position="204"/>
    </location>
</feature>
<feature type="transmembrane region" description="Helical" evidence="1">
    <location>
        <begin position="375"/>
        <end position="395"/>
    </location>
</feature>
<protein>
    <submittedName>
        <fullName evidence="3">DUF6056 family protein</fullName>
    </submittedName>
</protein>
<feature type="transmembrane region" description="Helical" evidence="1">
    <location>
        <begin position="105"/>
        <end position="126"/>
    </location>
</feature>
<feature type="transmembrane region" description="Helical" evidence="1">
    <location>
        <begin position="138"/>
        <end position="157"/>
    </location>
</feature>
<sequence length="470" mass="54768">MILIEAICAYYYPLTGDDRYFQSLNVLSVGKMIQYLKAFGNGRYLGNLAVVLLVNNKMLRVMVKTICIVGIWVNLVYLCELEEGWKKGILAILVIFPTNLLSAQVYVWTAGFCNYVLCVFLELTALSCLKKYNKCKSAGIRIVLLIVLFMFALLAQLCSENSTVINIAILMILIIDLIKHKKDKIAILIFSIATFIGTGLMFFGPKYFRVAYKMDTYRKIPNTLGTIISTAMYNVLTINRCMMGNFFLFLLLAIVIYYLYNKNIKYYLIGLGVYSFLYFLMDNDREWVYPNFILRNIISMFMLVICLIVVFIILKKNRKSIENKILINYGLIVFSIMPLLIVTPIGARTLFYTYILFVGFVIQLMNKISLKEEHLIYKTVNIIMITLLISSIIMWSNIHYADTVRNNYIKEKMNKKENQINIPALPKQDYLWNDTMIKESFDCLYKYKKQGDIKFNVQTWDIWYEENFLN</sequence>
<evidence type="ECO:0000313" key="2">
    <source>
        <dbReference type="EMBL" id="CUP97649.1"/>
    </source>
</evidence>
<evidence type="ECO:0000313" key="3">
    <source>
        <dbReference type="EMBL" id="WMD17950.1"/>
    </source>
</evidence>
<keyword evidence="1" id="KW-0812">Transmembrane</keyword>
<feature type="transmembrane region" description="Helical" evidence="1">
    <location>
        <begin position="163"/>
        <end position="178"/>
    </location>
</feature>
<dbReference type="Proteomes" id="UP001243496">
    <property type="component" value="Chromosome"/>
</dbReference>
<dbReference type="GeneID" id="92742018"/>
<evidence type="ECO:0000256" key="1">
    <source>
        <dbReference type="SAM" id="Phobius"/>
    </source>
</evidence>
<feature type="transmembrane region" description="Helical" evidence="1">
    <location>
        <begin position="326"/>
        <end position="345"/>
    </location>
</feature>
<keyword evidence="1" id="KW-0472">Membrane</keyword>
<dbReference type="Proteomes" id="UP000095564">
    <property type="component" value="Unassembled WGS sequence"/>
</dbReference>
<feature type="transmembrane region" description="Helical" evidence="1">
    <location>
        <begin position="293"/>
        <end position="314"/>
    </location>
</feature>
<evidence type="ECO:0000313" key="4">
    <source>
        <dbReference type="Proteomes" id="UP000095564"/>
    </source>
</evidence>
<dbReference type="Pfam" id="PF19528">
    <property type="entry name" value="DUF6056"/>
    <property type="match status" value="1"/>
</dbReference>
<dbReference type="InterPro" id="IPR045691">
    <property type="entry name" value="DUF6056"/>
</dbReference>
<name>A0A174SSX0_ANAHA</name>
<feature type="transmembrane region" description="Helical" evidence="1">
    <location>
        <begin position="266"/>
        <end position="281"/>
    </location>
</feature>